<proteinExistence type="predicted"/>
<keyword evidence="2" id="KW-1185">Reference proteome</keyword>
<dbReference type="AlphaFoldDB" id="A0A4Q9HRS5"/>
<dbReference type="SUPFAM" id="SSF50475">
    <property type="entry name" value="FMN-binding split barrel"/>
    <property type="match status" value="1"/>
</dbReference>
<dbReference type="Proteomes" id="UP000292452">
    <property type="component" value="Unassembled WGS sequence"/>
</dbReference>
<organism evidence="1 2">
    <name type="scientific">Streptomyces kasugaensis</name>
    <dbReference type="NCBI Taxonomy" id="1946"/>
    <lineage>
        <taxon>Bacteria</taxon>
        <taxon>Bacillati</taxon>
        <taxon>Actinomycetota</taxon>
        <taxon>Actinomycetes</taxon>
        <taxon>Kitasatosporales</taxon>
        <taxon>Streptomycetaceae</taxon>
        <taxon>Streptomyces</taxon>
    </lineage>
</organism>
<gene>
    <name evidence="1" type="ORF">EYS09_22475</name>
</gene>
<dbReference type="Gene3D" id="2.30.110.10">
    <property type="entry name" value="Electron Transport, Fmn-binding Protein, Chain A"/>
    <property type="match status" value="1"/>
</dbReference>
<dbReference type="RefSeq" id="WP_131124607.1">
    <property type="nucleotide sequence ID" value="NZ_SIXH01000221.1"/>
</dbReference>
<accession>A0A4Q9HRS5</accession>
<reference evidence="1 2" key="1">
    <citation type="submission" date="2019-02" db="EMBL/GenBank/DDBJ databases">
        <title>Draft Genome Sequence of Streptomyces sp. AM-2504, identified by 16S rRNA comparative analysis as a Streptomyces Kasugaensis strain.</title>
        <authorList>
            <person name="Napolioni V."/>
            <person name="Giuliodori A.M."/>
            <person name="Spurio R."/>
            <person name="Fabbretti A."/>
        </authorList>
    </citation>
    <scope>NUCLEOTIDE SEQUENCE [LARGE SCALE GENOMIC DNA]</scope>
    <source>
        <strain evidence="1 2">AM-2504</strain>
    </source>
</reference>
<dbReference type="InterPro" id="IPR012349">
    <property type="entry name" value="Split_barrel_FMN-bd"/>
</dbReference>
<protein>
    <submittedName>
        <fullName evidence="1">Pyridoxamine 5'-phosphate oxidase family protein</fullName>
    </submittedName>
</protein>
<sequence>MTHRLPPDLRRTVELDPDEALRLLSSVPLGRIVFPIDFPKWALPAVRPVNHILDDGDIIVCARNGAILTAPTEQADSQGVAVAYQADEIDHNTGLRWSVVATGHCHLVTNPEQVARYRAALRPQSDRGPDHVVRIQPDLVTGIRRAVSD</sequence>
<dbReference type="InterPro" id="IPR024747">
    <property type="entry name" value="Pyridox_Oxase-rel"/>
</dbReference>
<dbReference type="Pfam" id="PF12900">
    <property type="entry name" value="Pyridox_ox_2"/>
    <property type="match status" value="1"/>
</dbReference>
<evidence type="ECO:0000313" key="1">
    <source>
        <dbReference type="EMBL" id="TBO57475.1"/>
    </source>
</evidence>
<dbReference type="EMBL" id="SIXH01000221">
    <property type="protein sequence ID" value="TBO57475.1"/>
    <property type="molecule type" value="Genomic_DNA"/>
</dbReference>
<name>A0A4Q9HRS5_STRKA</name>
<comment type="caution">
    <text evidence="1">The sequence shown here is derived from an EMBL/GenBank/DDBJ whole genome shotgun (WGS) entry which is preliminary data.</text>
</comment>
<evidence type="ECO:0000313" key="2">
    <source>
        <dbReference type="Proteomes" id="UP000292452"/>
    </source>
</evidence>